<proteinExistence type="predicted"/>
<gene>
    <name evidence="2" type="ORF">FH715_07560</name>
</gene>
<dbReference type="AlphaFoldDB" id="A0A5C4V8I1"/>
<sequence>METEHRDDPPAHEAVDRALSAFREGRRAMARRGGVASVEGIVGAVLRGALPRAGRTGEGWEYQVHGIGYTVTLADGGDVHLDAAPGGGACFRAFDVRQYLESASDAAAPAGLGRLGAELRRRAGRGELTALPGGGFLLPEG</sequence>
<dbReference type="Pfam" id="PF21837">
    <property type="entry name" value="DUF6896"/>
    <property type="match status" value="1"/>
</dbReference>
<feature type="domain" description="DUF6896" evidence="1">
    <location>
        <begin position="40"/>
        <end position="114"/>
    </location>
</feature>
<dbReference type="EMBL" id="VDGT01000004">
    <property type="protein sequence ID" value="TNM32242.1"/>
    <property type="molecule type" value="Genomic_DNA"/>
</dbReference>
<dbReference type="RefSeq" id="WP_139642077.1">
    <property type="nucleotide sequence ID" value="NZ_BAAAZS010000018.1"/>
</dbReference>
<name>A0A5C4V8I1_9ACTN</name>
<keyword evidence="3" id="KW-1185">Reference proteome</keyword>
<reference evidence="2 3" key="1">
    <citation type="submission" date="2019-06" db="EMBL/GenBank/DDBJ databases">
        <title>Draft genome of Streptomyces sedi sp. JCM16909.</title>
        <authorList>
            <person name="Klykleung N."/>
            <person name="Tanasupawat S."/>
            <person name="Kudo T."/>
            <person name="Yuki M."/>
            <person name="Ohkuma M."/>
        </authorList>
    </citation>
    <scope>NUCLEOTIDE SEQUENCE [LARGE SCALE GENOMIC DNA]</scope>
    <source>
        <strain evidence="2 3">JCM 16909</strain>
    </source>
</reference>
<organism evidence="2 3">
    <name type="scientific">Streptomyces sedi</name>
    <dbReference type="NCBI Taxonomy" id="555059"/>
    <lineage>
        <taxon>Bacteria</taxon>
        <taxon>Bacillati</taxon>
        <taxon>Actinomycetota</taxon>
        <taxon>Actinomycetes</taxon>
        <taxon>Kitasatosporales</taxon>
        <taxon>Streptomycetaceae</taxon>
        <taxon>Streptomyces</taxon>
    </lineage>
</organism>
<evidence type="ECO:0000313" key="2">
    <source>
        <dbReference type="EMBL" id="TNM32242.1"/>
    </source>
</evidence>
<dbReference type="InterPro" id="IPR054191">
    <property type="entry name" value="DUF6896"/>
</dbReference>
<accession>A0A5C4V8I1</accession>
<evidence type="ECO:0000259" key="1">
    <source>
        <dbReference type="Pfam" id="PF21837"/>
    </source>
</evidence>
<comment type="caution">
    <text evidence="2">The sequence shown here is derived from an EMBL/GenBank/DDBJ whole genome shotgun (WGS) entry which is preliminary data.</text>
</comment>
<dbReference type="Proteomes" id="UP000311713">
    <property type="component" value="Unassembled WGS sequence"/>
</dbReference>
<protein>
    <recommendedName>
        <fullName evidence="1">DUF6896 domain-containing protein</fullName>
    </recommendedName>
</protein>
<evidence type="ECO:0000313" key="3">
    <source>
        <dbReference type="Proteomes" id="UP000311713"/>
    </source>
</evidence>